<dbReference type="EMBL" id="JARXVH010000001">
    <property type="protein sequence ID" value="MDH6212872.1"/>
    <property type="molecule type" value="Genomic_DNA"/>
</dbReference>
<sequence length="84" mass="9002">MGVADGMLRVMPGWEVGFWGHMLALDNLIPLATGVGLFLALGAYPFIESWVTGDKRGQHLLDRPRNRPVRTALGVAGSVSISSP</sequence>
<feature type="transmembrane region" description="Helical" evidence="1">
    <location>
        <begin position="28"/>
        <end position="47"/>
    </location>
</feature>
<organism evidence="2 3">
    <name type="scientific">Streptomyces pseudovenezuelae</name>
    <dbReference type="NCBI Taxonomy" id="67350"/>
    <lineage>
        <taxon>Bacteria</taxon>
        <taxon>Bacillati</taxon>
        <taxon>Actinomycetota</taxon>
        <taxon>Actinomycetes</taxon>
        <taxon>Kitasatosporales</taxon>
        <taxon>Streptomycetaceae</taxon>
        <taxon>Streptomyces</taxon>
        <taxon>Streptomyces aurantiacus group</taxon>
    </lineage>
</organism>
<reference evidence="2 3" key="1">
    <citation type="submission" date="2023-04" db="EMBL/GenBank/DDBJ databases">
        <title>Forest soil microbial communities from Buena Vista Peninsula, Colon Province, Panama.</title>
        <authorList>
            <person name="Bouskill N."/>
        </authorList>
    </citation>
    <scope>NUCLEOTIDE SEQUENCE [LARGE SCALE GENOMIC DNA]</scope>
    <source>
        <strain evidence="2 3">GGS1</strain>
    </source>
</reference>
<name>A0ABT6L970_9ACTN</name>
<protein>
    <submittedName>
        <fullName evidence="2">Uncharacterized protein</fullName>
    </submittedName>
</protein>
<keyword evidence="3" id="KW-1185">Reference proteome</keyword>
<gene>
    <name evidence="2" type="ORF">M2283_000151</name>
</gene>
<evidence type="ECO:0000313" key="3">
    <source>
        <dbReference type="Proteomes" id="UP001160499"/>
    </source>
</evidence>
<evidence type="ECO:0000256" key="1">
    <source>
        <dbReference type="SAM" id="Phobius"/>
    </source>
</evidence>
<accession>A0ABT6L970</accession>
<keyword evidence="1" id="KW-0812">Transmembrane</keyword>
<dbReference type="Proteomes" id="UP001160499">
    <property type="component" value="Unassembled WGS sequence"/>
</dbReference>
<comment type="caution">
    <text evidence="2">The sequence shown here is derived from an EMBL/GenBank/DDBJ whole genome shotgun (WGS) entry which is preliminary data.</text>
</comment>
<evidence type="ECO:0000313" key="2">
    <source>
        <dbReference type="EMBL" id="MDH6212872.1"/>
    </source>
</evidence>
<keyword evidence="1" id="KW-1133">Transmembrane helix</keyword>
<keyword evidence="1" id="KW-0472">Membrane</keyword>
<proteinExistence type="predicted"/>